<keyword evidence="2" id="KW-1133">Transmembrane helix</keyword>
<evidence type="ECO:0000313" key="4">
    <source>
        <dbReference type="EMBL" id="MBB3191927.1"/>
    </source>
</evidence>
<name>A0A839VGX2_9GAMM</name>
<accession>A0A839VGX2</accession>
<dbReference type="Proteomes" id="UP000547614">
    <property type="component" value="Unassembled WGS sequence"/>
</dbReference>
<feature type="transmembrane region" description="Helical" evidence="2">
    <location>
        <begin position="6"/>
        <end position="36"/>
    </location>
</feature>
<evidence type="ECO:0000313" key="5">
    <source>
        <dbReference type="Proteomes" id="UP000547614"/>
    </source>
</evidence>
<dbReference type="AlphaFoldDB" id="A0A839VGX2"/>
<evidence type="ECO:0000259" key="3">
    <source>
        <dbReference type="Pfam" id="PF06808"/>
    </source>
</evidence>
<keyword evidence="1" id="KW-0813">Transport</keyword>
<comment type="function">
    <text evidence="1">Part of the tripartite ATP-independent periplasmic (TRAP) transport system.</text>
</comment>
<keyword evidence="1" id="KW-0997">Cell inner membrane</keyword>
<comment type="caution">
    <text evidence="4">The sequence shown here is derived from an EMBL/GenBank/DDBJ whole genome shotgun (WGS) entry which is preliminary data.</text>
</comment>
<evidence type="ECO:0000256" key="2">
    <source>
        <dbReference type="SAM" id="Phobius"/>
    </source>
</evidence>
<feature type="transmembrane region" description="Helical" evidence="2">
    <location>
        <begin position="48"/>
        <end position="72"/>
    </location>
</feature>
<protein>
    <submittedName>
        <fullName evidence="4">TRAP-type mannitol/chloroaromatic compound transport system permease large subunit</fullName>
    </submittedName>
</protein>
<dbReference type="Pfam" id="PF06808">
    <property type="entry name" value="DctM"/>
    <property type="match status" value="1"/>
</dbReference>
<keyword evidence="1" id="KW-1003">Cell membrane</keyword>
<comment type="subcellular location">
    <subcellularLocation>
        <location evidence="1">Cell inner membrane</location>
        <topology evidence="1">Multi-pass membrane protein</topology>
    </subcellularLocation>
</comment>
<dbReference type="EMBL" id="JACHXP010000019">
    <property type="protein sequence ID" value="MBB3191927.1"/>
    <property type="molecule type" value="Genomic_DNA"/>
</dbReference>
<organism evidence="4 5">
    <name type="scientific">Halomonas cerina</name>
    <dbReference type="NCBI Taxonomy" id="447424"/>
    <lineage>
        <taxon>Bacteria</taxon>
        <taxon>Pseudomonadati</taxon>
        <taxon>Pseudomonadota</taxon>
        <taxon>Gammaproteobacteria</taxon>
        <taxon>Oceanospirillales</taxon>
        <taxon>Halomonadaceae</taxon>
        <taxon>Halomonas</taxon>
    </lineage>
</organism>
<feature type="domain" description="TRAP C4-dicarboxylate transport system permease DctM subunit" evidence="3">
    <location>
        <begin position="2"/>
        <end position="73"/>
    </location>
</feature>
<keyword evidence="2" id="KW-0472">Membrane</keyword>
<dbReference type="GO" id="GO:0005886">
    <property type="term" value="C:plasma membrane"/>
    <property type="evidence" value="ECO:0007669"/>
    <property type="project" value="UniProtKB-SubCell"/>
</dbReference>
<sequence length="75" mass="7643">MVFGVLVFGGLFSGFSTVTEAGAVGAAGAILIAALLRRFDGKALKMALLETLSTTSALLIISVGTSMFTLFLTKG</sequence>
<dbReference type="RefSeq" id="WP_246390001.1">
    <property type="nucleotide sequence ID" value="NZ_JACHXP010000019.1"/>
</dbReference>
<keyword evidence="5" id="KW-1185">Reference proteome</keyword>
<dbReference type="InterPro" id="IPR010656">
    <property type="entry name" value="DctM"/>
</dbReference>
<evidence type="ECO:0000256" key="1">
    <source>
        <dbReference type="RuleBase" id="RU369079"/>
    </source>
</evidence>
<reference evidence="4 5" key="1">
    <citation type="submission" date="2020-08" db="EMBL/GenBank/DDBJ databases">
        <title>Genomic Encyclopedia of Type Strains, Phase III (KMG-III): the genomes of soil and plant-associated and newly described type strains.</title>
        <authorList>
            <person name="Whitman W."/>
        </authorList>
    </citation>
    <scope>NUCLEOTIDE SEQUENCE [LARGE SCALE GENOMIC DNA]</scope>
    <source>
        <strain evidence="4 5">CECT 7282</strain>
    </source>
</reference>
<gene>
    <name evidence="4" type="ORF">FHR94_003203</name>
</gene>
<keyword evidence="2" id="KW-0812">Transmembrane</keyword>
<dbReference type="GO" id="GO:0022857">
    <property type="term" value="F:transmembrane transporter activity"/>
    <property type="evidence" value="ECO:0007669"/>
    <property type="project" value="UniProtKB-UniRule"/>
</dbReference>
<proteinExistence type="predicted"/>